<proteinExistence type="inferred from homology"/>
<name>A0A286RDG6_9BACT</name>
<comment type="function">
    <text evidence="6 8">This protein binds to the 23S rRNA, and is important in its secondary structure. It is located near the subunit interface in the base of the L7/L12 stalk, and near the tRNA binding site of the peptidyltransferase center.</text>
</comment>
<dbReference type="SUPFAM" id="SSF56053">
    <property type="entry name" value="Ribosomal protein L6"/>
    <property type="match status" value="2"/>
</dbReference>
<dbReference type="InterPro" id="IPR019906">
    <property type="entry name" value="Ribosomal_uL6_bac-type"/>
</dbReference>
<dbReference type="Gene3D" id="3.90.930.12">
    <property type="entry name" value="Ribosomal protein L6, alpha-beta domain"/>
    <property type="match status" value="2"/>
</dbReference>
<dbReference type="PIRSF" id="PIRSF002162">
    <property type="entry name" value="Ribosomal_L6"/>
    <property type="match status" value="1"/>
</dbReference>
<evidence type="ECO:0000256" key="7">
    <source>
        <dbReference type="RuleBase" id="RU003869"/>
    </source>
</evidence>
<comment type="similarity">
    <text evidence="1 6 7">Belongs to the universal ribosomal protein uL6 family.</text>
</comment>
<feature type="domain" description="Large ribosomal subunit protein uL6 alpha-beta" evidence="9">
    <location>
        <begin position="11"/>
        <end position="84"/>
    </location>
</feature>
<dbReference type="GO" id="GO:0003735">
    <property type="term" value="F:structural constituent of ribosome"/>
    <property type="evidence" value="ECO:0007669"/>
    <property type="project" value="UniProtKB-UniRule"/>
</dbReference>
<dbReference type="InterPro" id="IPR036789">
    <property type="entry name" value="Ribosomal_uL6-like_a/b-dom_sf"/>
</dbReference>
<dbReference type="InterPro" id="IPR000702">
    <property type="entry name" value="Ribosomal_uL6-like"/>
</dbReference>
<protein>
    <recommendedName>
        <fullName evidence="6">Large ribosomal subunit protein uL6</fullName>
    </recommendedName>
</protein>
<dbReference type="EMBL" id="CP018477">
    <property type="protein sequence ID" value="ASV74004.1"/>
    <property type="molecule type" value="Genomic_DNA"/>
</dbReference>
<dbReference type="HAMAP" id="MF_01365_B">
    <property type="entry name" value="Ribosomal_uL6_B"/>
    <property type="match status" value="1"/>
</dbReference>
<comment type="subunit">
    <text evidence="6">Part of the 50S ribosomal subunit.</text>
</comment>
<feature type="domain" description="Large ribosomal subunit protein uL6 alpha-beta" evidence="9">
    <location>
        <begin position="92"/>
        <end position="166"/>
    </location>
</feature>
<keyword evidence="2 6" id="KW-0699">rRNA-binding</keyword>
<keyword evidence="3 6" id="KW-0694">RNA-binding</keyword>
<evidence type="ECO:0000256" key="2">
    <source>
        <dbReference type="ARBA" id="ARBA00022730"/>
    </source>
</evidence>
<dbReference type="AlphaFoldDB" id="A0A286RDG6"/>
<dbReference type="RefSeq" id="WP_095414448.1">
    <property type="nucleotide sequence ID" value="NZ_CP018477.1"/>
</dbReference>
<evidence type="ECO:0000256" key="6">
    <source>
        <dbReference type="HAMAP-Rule" id="MF_01365"/>
    </source>
</evidence>
<sequence length="181" mass="20200">MSRIGKRPVPIPQGVKVTVEGRLITVEGPKGRLQWEHRPEVQVTVQQQPHQVVVQRVQETRLARALHGLTRALINNMIVGVTQGYEKRLEIVGVGYLAAVQGRTLQLRVGYANELQVPIPDGLEVTCPDQQHIVIRGIDKQKVGNFAASVRALRKPDPYKGKGIRYQGEHIRMKEGKVSAK</sequence>
<reference evidence="10 11" key="1">
    <citation type="journal article" name="Front. Microbiol.">
        <title>Sugar Metabolism of the First Thermophilic Planctomycete Thermogutta terrifontis: Comparative Genomic and Transcriptomic Approaches.</title>
        <authorList>
            <person name="Elcheninov A.G."/>
            <person name="Menzel P."/>
            <person name="Gudbergsdottir S.R."/>
            <person name="Slesarev A.I."/>
            <person name="Kadnikov V.V."/>
            <person name="Krogh A."/>
            <person name="Bonch-Osmolovskaya E.A."/>
            <person name="Peng X."/>
            <person name="Kublanov I.V."/>
        </authorList>
    </citation>
    <scope>NUCLEOTIDE SEQUENCE [LARGE SCALE GENOMIC DNA]</scope>
    <source>
        <strain evidence="10 11">R1</strain>
    </source>
</reference>
<keyword evidence="4 6" id="KW-0689">Ribosomal protein</keyword>
<gene>
    <name evidence="6" type="primary">rplF</name>
    <name evidence="10" type="ORF">THTE_1402</name>
</gene>
<dbReference type="InterPro" id="IPR020040">
    <property type="entry name" value="Ribosomal_uL6_a/b-dom"/>
</dbReference>
<dbReference type="GO" id="GO:0022625">
    <property type="term" value="C:cytosolic large ribosomal subunit"/>
    <property type="evidence" value="ECO:0007669"/>
    <property type="project" value="UniProtKB-UniRule"/>
</dbReference>
<dbReference type="PANTHER" id="PTHR11655:SF14">
    <property type="entry name" value="LARGE RIBOSOMAL SUBUNIT PROTEIN UL6M"/>
    <property type="match status" value="1"/>
</dbReference>
<keyword evidence="5 6" id="KW-0687">Ribonucleoprotein</keyword>
<accession>A0A286RDG6</accession>
<evidence type="ECO:0000256" key="4">
    <source>
        <dbReference type="ARBA" id="ARBA00022980"/>
    </source>
</evidence>
<dbReference type="FunFam" id="3.90.930.12:FF:000001">
    <property type="entry name" value="50S ribosomal protein L6"/>
    <property type="match status" value="1"/>
</dbReference>
<dbReference type="PROSITE" id="PS00525">
    <property type="entry name" value="RIBOSOMAL_L6_1"/>
    <property type="match status" value="1"/>
</dbReference>
<keyword evidence="11" id="KW-1185">Reference proteome</keyword>
<dbReference type="OrthoDB" id="9805007at2"/>
<evidence type="ECO:0000256" key="1">
    <source>
        <dbReference type="ARBA" id="ARBA00009356"/>
    </source>
</evidence>
<dbReference type="NCBIfam" id="TIGR03654">
    <property type="entry name" value="L6_bact"/>
    <property type="match status" value="1"/>
</dbReference>
<organism evidence="10 11">
    <name type="scientific">Thermogutta terrifontis</name>
    <dbReference type="NCBI Taxonomy" id="1331910"/>
    <lineage>
        <taxon>Bacteria</taxon>
        <taxon>Pseudomonadati</taxon>
        <taxon>Planctomycetota</taxon>
        <taxon>Planctomycetia</taxon>
        <taxon>Pirellulales</taxon>
        <taxon>Thermoguttaceae</taxon>
        <taxon>Thermogutta</taxon>
    </lineage>
</organism>
<dbReference type="PANTHER" id="PTHR11655">
    <property type="entry name" value="60S/50S RIBOSOMAL PROTEIN L6/L9"/>
    <property type="match status" value="1"/>
</dbReference>
<dbReference type="Pfam" id="PF00347">
    <property type="entry name" value="Ribosomal_L6"/>
    <property type="match status" value="2"/>
</dbReference>
<evidence type="ECO:0000313" key="10">
    <source>
        <dbReference type="EMBL" id="ASV74004.1"/>
    </source>
</evidence>
<dbReference type="PRINTS" id="PR00059">
    <property type="entry name" value="RIBOSOMALL6"/>
</dbReference>
<dbReference type="InterPro" id="IPR002358">
    <property type="entry name" value="Ribosomal_uL6_CS"/>
</dbReference>
<dbReference type="FunFam" id="3.90.930.12:FF:000002">
    <property type="entry name" value="50S ribosomal protein L6"/>
    <property type="match status" value="1"/>
</dbReference>
<dbReference type="GO" id="GO:0019843">
    <property type="term" value="F:rRNA binding"/>
    <property type="evidence" value="ECO:0007669"/>
    <property type="project" value="UniProtKB-UniRule"/>
</dbReference>
<evidence type="ECO:0000313" key="11">
    <source>
        <dbReference type="Proteomes" id="UP000215086"/>
    </source>
</evidence>
<evidence type="ECO:0000259" key="9">
    <source>
        <dbReference type="Pfam" id="PF00347"/>
    </source>
</evidence>
<dbReference type="Proteomes" id="UP000215086">
    <property type="component" value="Chromosome"/>
</dbReference>
<dbReference type="GO" id="GO:0002181">
    <property type="term" value="P:cytoplasmic translation"/>
    <property type="evidence" value="ECO:0007669"/>
    <property type="project" value="TreeGrafter"/>
</dbReference>
<dbReference type="KEGG" id="ttf:THTE_1402"/>
<evidence type="ECO:0000256" key="8">
    <source>
        <dbReference type="RuleBase" id="RU003870"/>
    </source>
</evidence>
<evidence type="ECO:0000256" key="5">
    <source>
        <dbReference type="ARBA" id="ARBA00023274"/>
    </source>
</evidence>
<evidence type="ECO:0000256" key="3">
    <source>
        <dbReference type="ARBA" id="ARBA00022884"/>
    </source>
</evidence>